<dbReference type="OrthoDB" id="9812123at2"/>
<comment type="pathway">
    <text evidence="2 14">Carbohydrate degradation; glycolysis; pyruvate from D-glyceraldehyde 3-phosphate: step 5/5.</text>
</comment>
<evidence type="ECO:0000256" key="4">
    <source>
        <dbReference type="ARBA" id="ARBA00012142"/>
    </source>
</evidence>
<evidence type="ECO:0000259" key="16">
    <source>
        <dbReference type="Pfam" id="PF02887"/>
    </source>
</evidence>
<dbReference type="Proteomes" id="UP000229730">
    <property type="component" value="Unassembled WGS sequence"/>
</dbReference>
<feature type="domain" description="Pyruvate kinase barrel" evidence="15">
    <location>
        <begin position="5"/>
        <end position="322"/>
    </location>
</feature>
<comment type="catalytic activity">
    <reaction evidence="14">
        <text>pyruvate + ATP = phosphoenolpyruvate + ADP + H(+)</text>
        <dbReference type="Rhea" id="RHEA:18157"/>
        <dbReference type="ChEBI" id="CHEBI:15361"/>
        <dbReference type="ChEBI" id="CHEBI:15378"/>
        <dbReference type="ChEBI" id="CHEBI:30616"/>
        <dbReference type="ChEBI" id="CHEBI:58702"/>
        <dbReference type="ChEBI" id="CHEBI:456216"/>
        <dbReference type="EC" id="2.7.1.40"/>
    </reaction>
</comment>
<dbReference type="Pfam" id="PF02887">
    <property type="entry name" value="PK_C"/>
    <property type="match status" value="1"/>
</dbReference>
<evidence type="ECO:0000256" key="8">
    <source>
        <dbReference type="ARBA" id="ARBA00022777"/>
    </source>
</evidence>
<dbReference type="InterPro" id="IPR001697">
    <property type="entry name" value="Pyr_Knase"/>
</dbReference>
<comment type="caution">
    <text evidence="17">The sequence shown here is derived from an EMBL/GenBank/DDBJ whole genome shotgun (WGS) entry which is preliminary data.</text>
</comment>
<dbReference type="FunFam" id="2.40.33.10:FF:000001">
    <property type="entry name" value="Pyruvate kinase"/>
    <property type="match status" value="1"/>
</dbReference>
<dbReference type="PROSITE" id="PS00110">
    <property type="entry name" value="PYRUVATE_KINASE"/>
    <property type="match status" value="1"/>
</dbReference>
<evidence type="ECO:0000256" key="3">
    <source>
        <dbReference type="ARBA" id="ARBA00008663"/>
    </source>
</evidence>
<dbReference type="FunCoup" id="A0A2G4YXM6">
    <property type="interactions" value="217"/>
</dbReference>
<evidence type="ECO:0000256" key="13">
    <source>
        <dbReference type="NCBIfam" id="TIGR01064"/>
    </source>
</evidence>
<evidence type="ECO:0000256" key="6">
    <source>
        <dbReference type="ARBA" id="ARBA00022723"/>
    </source>
</evidence>
<name>A0A2G4YXM6_9PROT</name>
<keyword evidence="10 14" id="KW-0460">Magnesium</keyword>
<evidence type="ECO:0000256" key="11">
    <source>
        <dbReference type="ARBA" id="ARBA00023152"/>
    </source>
</evidence>
<dbReference type="NCBIfam" id="NF004491">
    <property type="entry name" value="PRK05826.1"/>
    <property type="match status" value="1"/>
</dbReference>
<dbReference type="InterPro" id="IPR018209">
    <property type="entry name" value="Pyrv_Knase_AS"/>
</dbReference>
<dbReference type="InterPro" id="IPR015795">
    <property type="entry name" value="Pyrv_Knase_C"/>
</dbReference>
<keyword evidence="8 14" id="KW-0418">Kinase</keyword>
<evidence type="ECO:0000256" key="10">
    <source>
        <dbReference type="ARBA" id="ARBA00022842"/>
    </source>
</evidence>
<dbReference type="InterPro" id="IPR036918">
    <property type="entry name" value="Pyrv_Knase_C_sf"/>
</dbReference>
<dbReference type="Pfam" id="PF00224">
    <property type="entry name" value="PK"/>
    <property type="match status" value="1"/>
</dbReference>
<evidence type="ECO:0000256" key="2">
    <source>
        <dbReference type="ARBA" id="ARBA00004997"/>
    </source>
</evidence>
<dbReference type="PANTHER" id="PTHR11817">
    <property type="entry name" value="PYRUVATE KINASE"/>
    <property type="match status" value="1"/>
</dbReference>
<dbReference type="InterPro" id="IPR011037">
    <property type="entry name" value="Pyrv_Knase-like_insert_dom_sf"/>
</dbReference>
<dbReference type="Gene3D" id="3.20.20.60">
    <property type="entry name" value="Phosphoenolpyruvate-binding domains"/>
    <property type="match status" value="1"/>
</dbReference>
<reference evidence="17 18" key="1">
    <citation type="submission" date="2017-10" db="EMBL/GenBank/DDBJ databases">
        <title>Frigbacter circumglobatus gen. nov. sp. nov., isolated from sediment cultured in situ.</title>
        <authorList>
            <person name="Zhao Z."/>
        </authorList>
    </citation>
    <scope>NUCLEOTIDE SEQUENCE [LARGE SCALE GENOMIC DNA]</scope>
    <source>
        <strain evidence="17 18">ZYL</strain>
    </source>
</reference>
<dbReference type="InterPro" id="IPR015806">
    <property type="entry name" value="Pyrv_Knase_insert_dom_sf"/>
</dbReference>
<comment type="cofactor">
    <cofactor evidence="1">
        <name>K(+)</name>
        <dbReference type="ChEBI" id="CHEBI:29103"/>
    </cofactor>
</comment>
<dbReference type="Gene3D" id="2.40.33.10">
    <property type="entry name" value="PK beta-barrel domain-like"/>
    <property type="match status" value="1"/>
</dbReference>
<dbReference type="NCBIfam" id="TIGR01064">
    <property type="entry name" value="pyruv_kin"/>
    <property type="match status" value="1"/>
</dbReference>
<dbReference type="InterPro" id="IPR015813">
    <property type="entry name" value="Pyrv/PenolPyrv_kinase-like_dom"/>
</dbReference>
<keyword evidence="6" id="KW-0479">Metal-binding</keyword>
<dbReference type="GO" id="GO:0005524">
    <property type="term" value="F:ATP binding"/>
    <property type="evidence" value="ECO:0007669"/>
    <property type="project" value="UniProtKB-KW"/>
</dbReference>
<dbReference type="NCBIfam" id="NF004886">
    <property type="entry name" value="PRK06247.1"/>
    <property type="match status" value="1"/>
</dbReference>
<evidence type="ECO:0000256" key="9">
    <source>
        <dbReference type="ARBA" id="ARBA00022840"/>
    </source>
</evidence>
<accession>A0A2G4YXM6</accession>
<dbReference type="SUPFAM" id="SSF50800">
    <property type="entry name" value="PK beta-barrel domain-like"/>
    <property type="match status" value="1"/>
</dbReference>
<sequence length="477" mass="51654">MHRQRCTRIIATLGPSSSDAETIKKLSDAGADVFRLNMSHGKHSDIGKIHAAIRQVEVETGRAIGILADLQGPKLRLGVFDGDKTELTNGQTFILDMDQTPGDSSRVCLPHPEIYQAVEKGTDLLLDDGKIRLKITAVEGTKITTKVSVGGPISNRKGVNVPSAILPLAALTKKDKEDLDFVLGLGVDWVGLSFVQRPEDVVEAREIIGDQAAVLSKLEKPSALYALDEIIDLSDAVMVARGDMGVELPMEEVPAKQKKIIRHARRAGKPVVVATQMLESMISSPVPTRAEVSDVANAIFDGTDAIMLSAESAAGAYPVEAVSYMARIARTIEKEPSYRRALDKEETRLEPTSADALSAAAKQVAQTLNATAIVTYTTSGSTALRASRERPKTSLLVLTPNQTTARRLSLVWGLNCVHTKDATDFQDMIDKACHICVKYNFARKNDHIVITAGMPFGTPGKTNVLRIARIQDYHTAE</sequence>
<keyword evidence="7" id="KW-0547">Nucleotide-binding</keyword>
<dbReference type="SUPFAM" id="SSF51621">
    <property type="entry name" value="Phosphoenolpyruvate/pyruvate domain"/>
    <property type="match status" value="1"/>
</dbReference>
<dbReference type="UniPathway" id="UPA00109">
    <property type="reaction ID" value="UER00188"/>
</dbReference>
<evidence type="ECO:0000256" key="14">
    <source>
        <dbReference type="RuleBase" id="RU000504"/>
    </source>
</evidence>
<organism evidence="17 18">
    <name type="scientific">Paremcibacter congregatus</name>
    <dbReference type="NCBI Taxonomy" id="2043170"/>
    <lineage>
        <taxon>Bacteria</taxon>
        <taxon>Pseudomonadati</taxon>
        <taxon>Pseudomonadota</taxon>
        <taxon>Alphaproteobacteria</taxon>
        <taxon>Emcibacterales</taxon>
        <taxon>Emcibacteraceae</taxon>
        <taxon>Paremcibacter</taxon>
    </lineage>
</organism>
<feature type="domain" description="Pyruvate kinase C-terminal" evidence="16">
    <location>
        <begin position="355"/>
        <end position="467"/>
    </location>
</feature>
<dbReference type="RefSeq" id="WP_099471770.1">
    <property type="nucleotide sequence ID" value="NZ_CP041025.1"/>
</dbReference>
<dbReference type="GO" id="GO:0004743">
    <property type="term" value="F:pyruvate kinase activity"/>
    <property type="evidence" value="ECO:0007669"/>
    <property type="project" value="UniProtKB-UniRule"/>
</dbReference>
<gene>
    <name evidence="17" type="primary">pyk</name>
    <name evidence="17" type="ORF">CRD36_05840</name>
</gene>
<keyword evidence="5 14" id="KW-0808">Transferase</keyword>
<dbReference type="GO" id="GO:0000287">
    <property type="term" value="F:magnesium ion binding"/>
    <property type="evidence" value="ECO:0007669"/>
    <property type="project" value="UniProtKB-UniRule"/>
</dbReference>
<comment type="similarity">
    <text evidence="3 14">Belongs to the pyruvate kinase family.</text>
</comment>
<evidence type="ECO:0000313" key="17">
    <source>
        <dbReference type="EMBL" id="PHZ86186.1"/>
    </source>
</evidence>
<evidence type="ECO:0000256" key="5">
    <source>
        <dbReference type="ARBA" id="ARBA00022679"/>
    </source>
</evidence>
<dbReference type="InParanoid" id="A0A2G4YXM6"/>
<keyword evidence="11 14" id="KW-0324">Glycolysis</keyword>
<dbReference type="InterPro" id="IPR040442">
    <property type="entry name" value="Pyrv_kinase-like_dom_sf"/>
</dbReference>
<dbReference type="EC" id="2.7.1.40" evidence="4 13"/>
<evidence type="ECO:0000256" key="1">
    <source>
        <dbReference type="ARBA" id="ARBA00001958"/>
    </source>
</evidence>
<dbReference type="Gene3D" id="3.40.1380.20">
    <property type="entry name" value="Pyruvate kinase, C-terminal domain"/>
    <property type="match status" value="1"/>
</dbReference>
<proteinExistence type="inferred from homology"/>
<keyword evidence="9" id="KW-0067">ATP-binding</keyword>
<dbReference type="AlphaFoldDB" id="A0A2G4YXM6"/>
<dbReference type="PRINTS" id="PR01050">
    <property type="entry name" value="PYRUVTKNASE"/>
</dbReference>
<evidence type="ECO:0000256" key="7">
    <source>
        <dbReference type="ARBA" id="ARBA00022741"/>
    </source>
</evidence>
<protein>
    <recommendedName>
        <fullName evidence="4 13">Pyruvate kinase</fullName>
        <ecNumber evidence="4 13">2.7.1.40</ecNumber>
    </recommendedName>
</protein>
<evidence type="ECO:0000259" key="15">
    <source>
        <dbReference type="Pfam" id="PF00224"/>
    </source>
</evidence>
<dbReference type="NCBIfam" id="NF004978">
    <property type="entry name" value="PRK06354.1"/>
    <property type="match status" value="1"/>
</dbReference>
<evidence type="ECO:0000313" key="18">
    <source>
        <dbReference type="Proteomes" id="UP000229730"/>
    </source>
</evidence>
<keyword evidence="18" id="KW-1185">Reference proteome</keyword>
<dbReference type="GO" id="GO:0016301">
    <property type="term" value="F:kinase activity"/>
    <property type="evidence" value="ECO:0007669"/>
    <property type="project" value="UniProtKB-KW"/>
</dbReference>
<dbReference type="GO" id="GO:0030955">
    <property type="term" value="F:potassium ion binding"/>
    <property type="evidence" value="ECO:0007669"/>
    <property type="project" value="UniProtKB-UniRule"/>
</dbReference>
<dbReference type="EMBL" id="PDEM01000009">
    <property type="protein sequence ID" value="PHZ86186.1"/>
    <property type="molecule type" value="Genomic_DNA"/>
</dbReference>
<keyword evidence="12 17" id="KW-0670">Pyruvate</keyword>
<evidence type="ECO:0000256" key="12">
    <source>
        <dbReference type="ARBA" id="ARBA00023317"/>
    </source>
</evidence>
<dbReference type="SUPFAM" id="SSF52935">
    <property type="entry name" value="PK C-terminal domain-like"/>
    <property type="match status" value="1"/>
</dbReference>
<dbReference type="InterPro" id="IPR015793">
    <property type="entry name" value="Pyrv_Knase_brl"/>
</dbReference>